<dbReference type="AlphaFoldDB" id="A0A2P2PB08"/>
<organism evidence="1">
    <name type="scientific">Rhizophora mucronata</name>
    <name type="common">Asiatic mangrove</name>
    <dbReference type="NCBI Taxonomy" id="61149"/>
    <lineage>
        <taxon>Eukaryota</taxon>
        <taxon>Viridiplantae</taxon>
        <taxon>Streptophyta</taxon>
        <taxon>Embryophyta</taxon>
        <taxon>Tracheophyta</taxon>
        <taxon>Spermatophyta</taxon>
        <taxon>Magnoliopsida</taxon>
        <taxon>eudicotyledons</taxon>
        <taxon>Gunneridae</taxon>
        <taxon>Pentapetalae</taxon>
        <taxon>rosids</taxon>
        <taxon>fabids</taxon>
        <taxon>Malpighiales</taxon>
        <taxon>Rhizophoraceae</taxon>
        <taxon>Rhizophora</taxon>
    </lineage>
</organism>
<proteinExistence type="predicted"/>
<sequence>MVLNINFLLITQSLSWILVSLVDYYIDVVTGELAITLDTTINNK</sequence>
<reference evidence="1" key="1">
    <citation type="submission" date="2018-02" db="EMBL/GenBank/DDBJ databases">
        <title>Rhizophora mucronata_Transcriptome.</title>
        <authorList>
            <person name="Meera S.P."/>
            <person name="Sreeshan A."/>
            <person name="Augustine A."/>
        </authorList>
    </citation>
    <scope>NUCLEOTIDE SEQUENCE</scope>
    <source>
        <tissue evidence="1">Leaf</tissue>
    </source>
</reference>
<name>A0A2P2PB08_RHIMU</name>
<dbReference type="EMBL" id="GGEC01071452">
    <property type="protein sequence ID" value="MBX51936.1"/>
    <property type="molecule type" value="Transcribed_RNA"/>
</dbReference>
<protein>
    <submittedName>
        <fullName evidence="1">Uncharacterized protein</fullName>
    </submittedName>
</protein>
<accession>A0A2P2PB08</accession>
<evidence type="ECO:0000313" key="1">
    <source>
        <dbReference type="EMBL" id="MBX51936.1"/>
    </source>
</evidence>